<dbReference type="Pfam" id="PF05035">
    <property type="entry name" value="DGOK"/>
    <property type="match status" value="1"/>
</dbReference>
<evidence type="ECO:0000313" key="2">
    <source>
        <dbReference type="Proteomes" id="UP000236743"/>
    </source>
</evidence>
<protein>
    <submittedName>
        <fullName evidence="1">2-dehydro-3-deoxygalactonokinase</fullName>
    </submittedName>
</protein>
<dbReference type="InterPro" id="IPR007729">
    <property type="entry name" value="DGOK"/>
</dbReference>
<dbReference type="GO" id="GO:0008671">
    <property type="term" value="F:2-dehydro-3-deoxygalactonokinase activity"/>
    <property type="evidence" value="ECO:0007669"/>
    <property type="project" value="InterPro"/>
</dbReference>
<dbReference type="OrthoDB" id="256574at2"/>
<gene>
    <name evidence="1" type="ORF">SAMN04488115_105165</name>
</gene>
<dbReference type="EMBL" id="FNUY01000005">
    <property type="protein sequence ID" value="SEG42671.1"/>
    <property type="molecule type" value="Genomic_DNA"/>
</dbReference>
<proteinExistence type="predicted"/>
<dbReference type="InterPro" id="IPR042258">
    <property type="entry name" value="DGOK_N"/>
</dbReference>
<evidence type="ECO:0000313" key="1">
    <source>
        <dbReference type="EMBL" id="SEG42671.1"/>
    </source>
</evidence>
<keyword evidence="2" id="KW-1185">Reference proteome</keyword>
<reference evidence="1 2" key="1">
    <citation type="submission" date="2016-10" db="EMBL/GenBank/DDBJ databases">
        <authorList>
            <person name="de Groot N.N."/>
        </authorList>
    </citation>
    <scope>NUCLEOTIDE SEQUENCE [LARGE SCALE GENOMIC DNA]</scope>
    <source>
        <strain evidence="1 2">DSM 26656</strain>
    </source>
</reference>
<sequence length="298" mass="30532">MPKPLIALDWGTTRARAFLISETGEVLQRRVADQGIQSVPAGGYPAAFEALAGDFRRARPDAAVVLAGMVGSRNGWVEAAYVACPASPDEIAAAGLPVTLADGTSATVLPGLSCDDGAFDVMRGEETLIVGLGLEDGIACLPGTHSKWIEIRDGRIVRFASFMTGEVYGLLRQHSILARLAEEPAGDDAAVGASRGLAAANRPGGLLNTAFSARTEVLGGRMKGGEVGPYLSALLVAHEIASAAALFGRQQPVHLVADGVLAESYSAAFEAAGLPIAITTPEAAFIAGVTRLAAGLAS</sequence>
<dbReference type="RefSeq" id="WP_160115768.1">
    <property type="nucleotide sequence ID" value="NZ_FNUY01000005.1"/>
</dbReference>
<dbReference type="Gene3D" id="3.30.420.300">
    <property type="entry name" value="2-keto-3-deoxy-galactonokinase, substrate binding domain"/>
    <property type="match status" value="1"/>
</dbReference>
<dbReference type="Gene3D" id="3.30.420.310">
    <property type="entry name" value="2-keto-3-deoxy-galactonokinase, C-terminal domain"/>
    <property type="match status" value="1"/>
</dbReference>
<keyword evidence="1" id="KW-0808">Transferase</keyword>
<keyword evidence="1" id="KW-0418">Kinase</keyword>
<accession>A0A1H6A2K7</accession>
<dbReference type="AlphaFoldDB" id="A0A1H6A2K7"/>
<dbReference type="Proteomes" id="UP000236743">
    <property type="component" value="Unassembled WGS sequence"/>
</dbReference>
<dbReference type="InterPro" id="IPR042257">
    <property type="entry name" value="DGOK_C"/>
</dbReference>
<organism evidence="1 2">
    <name type="scientific">Bosea lathyri</name>
    <dbReference type="NCBI Taxonomy" id="1036778"/>
    <lineage>
        <taxon>Bacteria</taxon>
        <taxon>Pseudomonadati</taxon>
        <taxon>Pseudomonadota</taxon>
        <taxon>Alphaproteobacteria</taxon>
        <taxon>Hyphomicrobiales</taxon>
        <taxon>Boseaceae</taxon>
        <taxon>Bosea</taxon>
    </lineage>
</organism>
<dbReference type="InterPro" id="IPR043129">
    <property type="entry name" value="ATPase_NBD"/>
</dbReference>
<dbReference type="SUPFAM" id="SSF53067">
    <property type="entry name" value="Actin-like ATPase domain"/>
    <property type="match status" value="1"/>
</dbReference>
<dbReference type="GO" id="GO:0034194">
    <property type="term" value="P:D-galactonate catabolic process"/>
    <property type="evidence" value="ECO:0007669"/>
    <property type="project" value="InterPro"/>
</dbReference>
<name>A0A1H6A2K7_9HYPH</name>